<evidence type="ECO:0000313" key="6">
    <source>
        <dbReference type="EMBL" id="CAD7236691.1"/>
    </source>
</evidence>
<protein>
    <recommendedName>
        <fullName evidence="2">Putative GTP diphosphokinase RSH1, chloroplastic</fullName>
    </recommendedName>
    <alternativeName>
        <fullName evidence="3">RelA/SpoT homolog 1</fullName>
    </alternativeName>
    <alternativeName>
        <fullName evidence="4">ppGpp synthetase RSH1</fullName>
    </alternativeName>
</protein>
<comment type="similarity">
    <text evidence="1">Belongs to the RelA/SpoT family.</text>
</comment>
<dbReference type="FunFam" id="3.30.460.10:FF:000001">
    <property type="entry name" value="GTP pyrophosphokinase RelA"/>
    <property type="match status" value="1"/>
</dbReference>
<dbReference type="InterPro" id="IPR012676">
    <property type="entry name" value="TGS-like"/>
</dbReference>
<dbReference type="PANTHER" id="PTHR21262">
    <property type="entry name" value="GUANOSINE-3',5'-BIS DIPHOSPHATE 3'-PYROPHOSPHOHYDROLASE"/>
    <property type="match status" value="1"/>
</dbReference>
<dbReference type="OrthoDB" id="430679at2759"/>
<dbReference type="CDD" id="cd01668">
    <property type="entry name" value="TGS_RSH"/>
    <property type="match status" value="1"/>
</dbReference>
<dbReference type="Pfam" id="PF04607">
    <property type="entry name" value="RelA_SpoT"/>
    <property type="match status" value="1"/>
</dbReference>
<organism evidence="6">
    <name type="scientific">Cyprideis torosa</name>
    <dbReference type="NCBI Taxonomy" id="163714"/>
    <lineage>
        <taxon>Eukaryota</taxon>
        <taxon>Metazoa</taxon>
        <taxon>Ecdysozoa</taxon>
        <taxon>Arthropoda</taxon>
        <taxon>Crustacea</taxon>
        <taxon>Oligostraca</taxon>
        <taxon>Ostracoda</taxon>
        <taxon>Podocopa</taxon>
        <taxon>Podocopida</taxon>
        <taxon>Cytherocopina</taxon>
        <taxon>Cytheroidea</taxon>
        <taxon>Cytherideidae</taxon>
        <taxon>Cyprideis</taxon>
    </lineage>
</organism>
<dbReference type="Pfam" id="PF02824">
    <property type="entry name" value="TGS"/>
    <property type="match status" value="1"/>
</dbReference>
<dbReference type="GO" id="GO:0015969">
    <property type="term" value="P:guanosine tetraphosphate metabolic process"/>
    <property type="evidence" value="ECO:0007669"/>
    <property type="project" value="InterPro"/>
</dbReference>
<dbReference type="EMBL" id="OB681101">
    <property type="protein sequence ID" value="CAD7236691.1"/>
    <property type="molecule type" value="Genomic_DNA"/>
</dbReference>
<dbReference type="Pfam" id="PF19296">
    <property type="entry name" value="RelA_AH_RIS"/>
    <property type="match status" value="1"/>
</dbReference>
<dbReference type="SUPFAM" id="SSF81301">
    <property type="entry name" value="Nucleotidyltransferase"/>
    <property type="match status" value="1"/>
</dbReference>
<evidence type="ECO:0000259" key="5">
    <source>
        <dbReference type="PROSITE" id="PS51880"/>
    </source>
</evidence>
<dbReference type="InterPro" id="IPR033655">
    <property type="entry name" value="TGS_RelA/SpoT"/>
</dbReference>
<reference evidence="6" key="1">
    <citation type="submission" date="2020-11" db="EMBL/GenBank/DDBJ databases">
        <authorList>
            <person name="Tran Van P."/>
        </authorList>
    </citation>
    <scope>NUCLEOTIDE SEQUENCE</scope>
</reference>
<name>A0A7R8WT20_9CRUS</name>
<dbReference type="SUPFAM" id="SSF81271">
    <property type="entry name" value="TGS-like"/>
    <property type="match status" value="1"/>
</dbReference>
<dbReference type="Gene3D" id="3.10.20.30">
    <property type="match status" value="1"/>
</dbReference>
<feature type="domain" description="TGS" evidence="5">
    <location>
        <begin position="325"/>
        <end position="388"/>
    </location>
</feature>
<dbReference type="AlphaFoldDB" id="A0A7R8WT20"/>
<dbReference type="CDD" id="cd05399">
    <property type="entry name" value="NT_Rel-Spo_like"/>
    <property type="match status" value="1"/>
</dbReference>
<dbReference type="InterPro" id="IPR004811">
    <property type="entry name" value="RelA/Spo_fam"/>
</dbReference>
<dbReference type="FunFam" id="3.10.20.30:FF:000002">
    <property type="entry name" value="GTP pyrophosphokinase (RelA/SpoT)"/>
    <property type="match status" value="1"/>
</dbReference>
<evidence type="ECO:0000256" key="1">
    <source>
        <dbReference type="ARBA" id="ARBA00007476"/>
    </source>
</evidence>
<accession>A0A7R8WT20</accession>
<dbReference type="Pfam" id="PF13328">
    <property type="entry name" value="HD_4"/>
    <property type="match status" value="1"/>
</dbReference>
<sequence>MRLDLDTIVAGLLHGVLKDGITVEELEDHFGQDVSLLVKGATRITDVKFNSELAEHADNVRKMLLAISKDIRVLLLRLADRLQDMCELDRAEPKRQRKIAKETMDIYTPLASRLGIDWLKRELEDLSFKYLYPVEYNELNEKLESSLEERQRYVDEVINILRHKLAEFSIHPIRIFGRPKHLYSIHKKLIAQKIPLERVYDKVAFRIIVETVRECYETVGVIHSTWSPVKERIKDFIARPKANNYQSMHTTVLGPRGHFIEIQIRTEEMDLVAQEGIAAHWAYKEGQRVNQDDMHLFGGLKKLVQSLQKVEDPREFLLSVREELDQPEVYALTPNGEVKELPGKSSPLDFAYAIHSEIGDTCVGAKVNGRMVPLKYELQDGDIVEIVTSPNQTPRRGWLALVKTRKARERIRSWLRREEKKKALGLGREICERELKQNGTTLKKIVKTGHVRLLLKKLHCNSLDDMLVKVGNGTITVQQLEKVLLPPEAQREQEGLGRELELESGGVFKRSGKKKKEEQKDAITIDGADDLLIKISKCCSPVPGDEIIGFITMGRGVSIHRTDCINLRQTDPNRWLDVEWR</sequence>
<evidence type="ECO:0000256" key="4">
    <source>
        <dbReference type="ARBA" id="ARBA00082153"/>
    </source>
</evidence>
<dbReference type="Gene3D" id="3.30.460.10">
    <property type="entry name" value="Beta Polymerase, domain 2"/>
    <property type="match status" value="1"/>
</dbReference>
<proteinExistence type="inferred from homology"/>
<gene>
    <name evidence="6" type="ORF">CTOB1V02_LOCUS14506</name>
</gene>
<dbReference type="InterPro" id="IPR043519">
    <property type="entry name" value="NT_sf"/>
</dbReference>
<dbReference type="NCBIfam" id="TIGR00691">
    <property type="entry name" value="spoT_relA"/>
    <property type="match status" value="1"/>
</dbReference>
<dbReference type="SMART" id="SM00954">
    <property type="entry name" value="RelA_SpoT"/>
    <property type="match status" value="1"/>
</dbReference>
<evidence type="ECO:0000256" key="3">
    <source>
        <dbReference type="ARBA" id="ARBA00075768"/>
    </source>
</evidence>
<dbReference type="PROSITE" id="PS51880">
    <property type="entry name" value="TGS"/>
    <property type="match status" value="1"/>
</dbReference>
<dbReference type="InterPro" id="IPR004095">
    <property type="entry name" value="TGS"/>
</dbReference>
<feature type="non-terminal residue" evidence="6">
    <location>
        <position position="581"/>
    </location>
</feature>
<dbReference type="SUPFAM" id="SSF109604">
    <property type="entry name" value="HD-domain/PDEase-like"/>
    <property type="match status" value="1"/>
</dbReference>
<dbReference type="InterPro" id="IPR007685">
    <property type="entry name" value="RelA_SpoT"/>
</dbReference>
<evidence type="ECO:0000256" key="2">
    <source>
        <dbReference type="ARBA" id="ARBA00070102"/>
    </source>
</evidence>
<dbReference type="InterPro" id="IPR045600">
    <property type="entry name" value="RelA/SpoT_AH_RIS"/>
</dbReference>
<dbReference type="GO" id="GO:0005886">
    <property type="term" value="C:plasma membrane"/>
    <property type="evidence" value="ECO:0007669"/>
    <property type="project" value="TreeGrafter"/>
</dbReference>
<dbReference type="Gene3D" id="1.10.3210.10">
    <property type="entry name" value="Hypothetical protein af1432"/>
    <property type="match status" value="1"/>
</dbReference>
<dbReference type="InterPro" id="IPR012675">
    <property type="entry name" value="Beta-grasp_dom_sf"/>
</dbReference>
<dbReference type="PANTHER" id="PTHR21262:SF31">
    <property type="entry name" value="GTP PYROPHOSPHOKINASE"/>
    <property type="match status" value="1"/>
</dbReference>